<evidence type="ECO:0000313" key="3">
    <source>
        <dbReference type="EMBL" id="KAF7936253.1"/>
    </source>
</evidence>
<evidence type="ECO:0000256" key="1">
    <source>
        <dbReference type="ARBA" id="ARBA00010209"/>
    </source>
</evidence>
<name>A0ABQ7IXF0_9HELO</name>
<organism evidence="3 4">
    <name type="scientific">Botrytis deweyae</name>
    <dbReference type="NCBI Taxonomy" id="2478750"/>
    <lineage>
        <taxon>Eukaryota</taxon>
        <taxon>Fungi</taxon>
        <taxon>Dikarya</taxon>
        <taxon>Ascomycota</taxon>
        <taxon>Pezizomycotina</taxon>
        <taxon>Leotiomycetes</taxon>
        <taxon>Helotiales</taxon>
        <taxon>Sclerotiniaceae</taxon>
        <taxon>Botrytis</taxon>
    </lineage>
</organism>
<keyword evidence="2" id="KW-0808">Transferase</keyword>
<dbReference type="SFLD" id="SFLDS00036">
    <property type="entry name" value="Aromatic_Prenyltransferase"/>
    <property type="match status" value="1"/>
</dbReference>
<dbReference type="InterPro" id="IPR033964">
    <property type="entry name" value="ABBA"/>
</dbReference>
<dbReference type="PANTHER" id="PTHR40627">
    <property type="entry name" value="INDOLE PRENYLTRANSFERASE TDIB-RELATED"/>
    <property type="match status" value="1"/>
</dbReference>
<evidence type="ECO:0000256" key="2">
    <source>
        <dbReference type="ARBA" id="ARBA00022679"/>
    </source>
</evidence>
<dbReference type="PANTHER" id="PTHR40627:SF4">
    <property type="entry name" value="PRENYLTRANSFERASE ASQH1-RELATED"/>
    <property type="match status" value="1"/>
</dbReference>
<dbReference type="PIRSF" id="PIRSF000509">
    <property type="entry name" value="Trp_DMAT"/>
    <property type="match status" value="1"/>
</dbReference>
<dbReference type="CDD" id="cd13929">
    <property type="entry name" value="PT-DMATS_CymD"/>
    <property type="match status" value="1"/>
</dbReference>
<dbReference type="EMBL" id="RCSX01000004">
    <property type="protein sequence ID" value="KAF7936253.1"/>
    <property type="molecule type" value="Genomic_DNA"/>
</dbReference>
<evidence type="ECO:0008006" key="5">
    <source>
        <dbReference type="Google" id="ProtNLM"/>
    </source>
</evidence>
<keyword evidence="4" id="KW-1185">Reference proteome</keyword>
<dbReference type="RefSeq" id="XP_038813831.1">
    <property type="nucleotide sequence ID" value="XM_038950092.1"/>
</dbReference>
<sequence>MALPLYKSVRRLLSEYVARLLDQQAYQAKAKNLVDSSKESSSIEYEDTSPSLWDDDIGAMLSSMLQMAGYTPRMNTCHREVFASYIAPSLGVHPKLLGSSEGWRSFMTDDFTPVELSWRWSPSSELPSVRYSIEPIGLCAGSTRDPLNTQASVDLIAELEKRSSNLSLDWHRHFSKTLLVSGQESKPWEIGTSEVPHSHLSQIFLAFDLDESSQLKTYYLPMWRAASLQKSTLMVVGESIKSLAISSPNLGIAFDLIAQYIDSCAVGKKPRIEIVSTNCTTSSDPSIKIYLRSHETSLNSVIDTMNLGERLVNLDSSFLSSLQELWCLVLGISPSDVSSSLPERTHETSGILYYFEIKSSSAFPTPKVYIPAKHYGKSDHEVAKGLSTFLERRGKRLANESYFEGVASLCSHRSLSDGLGIHTYISCAPKGPDCTITSYINPEIYHTSRSLRKEN</sequence>
<reference evidence="3 4" key="1">
    <citation type="journal article" date="2020" name="Genome Biol. Evol.">
        <title>Comparative genomics of Sclerotiniaceae.</title>
        <authorList>
            <person name="Valero Jimenez C.A."/>
            <person name="Steentjes M."/>
            <person name="Scholten O.E."/>
            <person name="Van Kan J.A.L."/>
        </authorList>
    </citation>
    <scope>NUCLEOTIDE SEQUENCE [LARGE SCALE GENOMIC DNA]</scope>
    <source>
        <strain evidence="3 4">B1</strain>
    </source>
</reference>
<protein>
    <recommendedName>
        <fullName evidence="5">Aromatic prenyltransferase</fullName>
    </recommendedName>
</protein>
<dbReference type="GeneID" id="62229246"/>
<proteinExistence type="inferred from homology"/>
<accession>A0ABQ7IXF0</accession>
<dbReference type="SFLD" id="SFLDG01162">
    <property type="entry name" value="I"/>
    <property type="match status" value="1"/>
</dbReference>
<dbReference type="Proteomes" id="UP000783213">
    <property type="component" value="Unassembled WGS sequence"/>
</dbReference>
<evidence type="ECO:0000313" key="4">
    <source>
        <dbReference type="Proteomes" id="UP000783213"/>
    </source>
</evidence>
<gene>
    <name evidence="3" type="ORF">EAE98_002472</name>
</gene>
<dbReference type="InterPro" id="IPR012148">
    <property type="entry name" value="ABBA_DMATS-like"/>
</dbReference>
<comment type="caution">
    <text evidence="3">The sequence shown here is derived from an EMBL/GenBank/DDBJ whole genome shotgun (WGS) entry which is preliminary data.</text>
</comment>
<dbReference type="NCBIfam" id="TIGR03429">
    <property type="entry name" value="arom_pren_DMATS"/>
    <property type="match status" value="1"/>
</dbReference>
<comment type="similarity">
    <text evidence="1">Belongs to the tryptophan dimethylallyltransferase family.</text>
</comment>
<dbReference type="InterPro" id="IPR017795">
    <property type="entry name" value="ABBA_NscD-like"/>
</dbReference>
<dbReference type="Pfam" id="PF11991">
    <property type="entry name" value="Trp_DMAT"/>
    <property type="match status" value="1"/>
</dbReference>